<evidence type="ECO:0000313" key="16">
    <source>
        <dbReference type="Proteomes" id="UP000305654"/>
    </source>
</evidence>
<dbReference type="GO" id="GO:0005886">
    <property type="term" value="C:plasma membrane"/>
    <property type="evidence" value="ECO:0007669"/>
    <property type="project" value="UniProtKB-SubCell"/>
</dbReference>
<evidence type="ECO:0000256" key="2">
    <source>
        <dbReference type="ARBA" id="ARBA00004651"/>
    </source>
</evidence>
<reference evidence="15 16" key="1">
    <citation type="submission" date="2019-05" db="EMBL/GenBank/DDBJ databases">
        <authorList>
            <person name="Pankratov T."/>
            <person name="Grouzdev D."/>
        </authorList>
    </citation>
    <scope>NUCLEOTIDE SEQUENCE [LARGE SCALE GENOMIC DNA]</scope>
    <source>
        <strain evidence="15 16">KEBCLARHB70R</strain>
    </source>
</reference>
<comment type="similarity">
    <text evidence="12">Belongs to the cytochrome b561 family.</text>
</comment>
<comment type="subcellular location">
    <subcellularLocation>
        <location evidence="2">Cell membrane</location>
        <topology evidence="2">Multi-pass membrane protein</topology>
    </subcellularLocation>
</comment>
<dbReference type="InterPro" id="IPR016174">
    <property type="entry name" value="Di-haem_cyt_TM"/>
</dbReference>
<keyword evidence="16" id="KW-1185">Reference proteome</keyword>
<dbReference type="GO" id="GO:0020037">
    <property type="term" value="F:heme binding"/>
    <property type="evidence" value="ECO:0007669"/>
    <property type="project" value="TreeGrafter"/>
</dbReference>
<keyword evidence="7" id="KW-0479">Metal-binding</keyword>
<evidence type="ECO:0000256" key="7">
    <source>
        <dbReference type="ARBA" id="ARBA00022723"/>
    </source>
</evidence>
<evidence type="ECO:0000256" key="1">
    <source>
        <dbReference type="ARBA" id="ARBA00001970"/>
    </source>
</evidence>
<dbReference type="SUPFAM" id="SSF81342">
    <property type="entry name" value="Transmembrane di-heme cytochromes"/>
    <property type="match status" value="1"/>
</dbReference>
<evidence type="ECO:0000256" key="12">
    <source>
        <dbReference type="ARBA" id="ARBA00037975"/>
    </source>
</evidence>
<evidence type="ECO:0000256" key="5">
    <source>
        <dbReference type="ARBA" id="ARBA00022617"/>
    </source>
</evidence>
<keyword evidence="11 13" id="KW-0472">Membrane</keyword>
<sequence length="163" mass="17423">MAVCILAMLFIGVGMVSTARPISLGLVDVHRPLGILILLLVVVRLAVRARRGTPALPRDLPAGVKLGATLSHWLLYAAMISMPIIGWGMVSAAGLPVVMWGGFQLPPILPHSDALHAVLWDAHRIIAYLLFALILLHVSAALMHALIRRDGVFEAMAGGRPPV</sequence>
<dbReference type="Pfam" id="PF01292">
    <property type="entry name" value="Ni_hydr_CYTB"/>
    <property type="match status" value="1"/>
</dbReference>
<keyword evidence="5" id="KW-0349">Heme</keyword>
<proteinExistence type="inferred from homology"/>
<keyword evidence="4" id="KW-1003">Cell membrane</keyword>
<dbReference type="EMBL" id="VCDI01000004">
    <property type="protein sequence ID" value="TLU72262.1"/>
    <property type="molecule type" value="Genomic_DNA"/>
</dbReference>
<keyword evidence="8" id="KW-0249">Electron transport</keyword>
<dbReference type="GO" id="GO:0022904">
    <property type="term" value="P:respiratory electron transport chain"/>
    <property type="evidence" value="ECO:0007669"/>
    <property type="project" value="InterPro"/>
</dbReference>
<evidence type="ECO:0000259" key="14">
    <source>
        <dbReference type="Pfam" id="PF01292"/>
    </source>
</evidence>
<feature type="domain" description="Cytochrome b561 bacterial/Ni-hydrogenase" evidence="14">
    <location>
        <begin position="1"/>
        <end position="159"/>
    </location>
</feature>
<accession>A0A5R9J3Y9</accession>
<dbReference type="Proteomes" id="UP000305654">
    <property type="component" value="Unassembled WGS sequence"/>
</dbReference>
<evidence type="ECO:0000256" key="9">
    <source>
        <dbReference type="ARBA" id="ARBA00022989"/>
    </source>
</evidence>
<dbReference type="GO" id="GO:0046872">
    <property type="term" value="F:metal ion binding"/>
    <property type="evidence" value="ECO:0007669"/>
    <property type="project" value="UniProtKB-KW"/>
</dbReference>
<feature type="transmembrane region" description="Helical" evidence="13">
    <location>
        <begin position="73"/>
        <end position="105"/>
    </location>
</feature>
<evidence type="ECO:0000313" key="15">
    <source>
        <dbReference type="EMBL" id="TLU72262.1"/>
    </source>
</evidence>
<dbReference type="InterPro" id="IPR052168">
    <property type="entry name" value="Cytochrome_b561_oxidase"/>
</dbReference>
<feature type="transmembrane region" description="Helical" evidence="13">
    <location>
        <begin position="125"/>
        <end position="147"/>
    </location>
</feature>
<dbReference type="PANTHER" id="PTHR30529">
    <property type="entry name" value="CYTOCHROME B561"/>
    <property type="match status" value="1"/>
</dbReference>
<evidence type="ECO:0000256" key="4">
    <source>
        <dbReference type="ARBA" id="ARBA00022475"/>
    </source>
</evidence>
<evidence type="ECO:0000256" key="13">
    <source>
        <dbReference type="SAM" id="Phobius"/>
    </source>
</evidence>
<feature type="transmembrane region" description="Helical" evidence="13">
    <location>
        <begin position="29"/>
        <end position="47"/>
    </location>
</feature>
<name>A0A5R9J3Y9_9PROT</name>
<keyword evidence="9 13" id="KW-1133">Transmembrane helix</keyword>
<protein>
    <submittedName>
        <fullName evidence="15">Cytochrome b</fullName>
    </submittedName>
</protein>
<dbReference type="OrthoDB" id="1247465at2"/>
<evidence type="ECO:0000256" key="8">
    <source>
        <dbReference type="ARBA" id="ARBA00022982"/>
    </source>
</evidence>
<keyword evidence="10" id="KW-0408">Iron</keyword>
<evidence type="ECO:0000256" key="3">
    <source>
        <dbReference type="ARBA" id="ARBA00022448"/>
    </source>
</evidence>
<keyword evidence="3" id="KW-0813">Transport</keyword>
<dbReference type="GO" id="GO:0009055">
    <property type="term" value="F:electron transfer activity"/>
    <property type="evidence" value="ECO:0007669"/>
    <property type="project" value="InterPro"/>
</dbReference>
<keyword evidence="6 13" id="KW-0812">Transmembrane</keyword>
<comment type="caution">
    <text evidence="15">The sequence shown here is derived from an EMBL/GenBank/DDBJ whole genome shotgun (WGS) entry which is preliminary data.</text>
</comment>
<dbReference type="AlphaFoldDB" id="A0A5R9J3Y9"/>
<evidence type="ECO:0000256" key="11">
    <source>
        <dbReference type="ARBA" id="ARBA00023136"/>
    </source>
</evidence>
<dbReference type="InterPro" id="IPR011577">
    <property type="entry name" value="Cyt_b561_bac/Ni-Hgenase"/>
</dbReference>
<organism evidence="15 16">
    <name type="scientific">Lichenicoccus roseus</name>
    <dbReference type="NCBI Taxonomy" id="2683649"/>
    <lineage>
        <taxon>Bacteria</taxon>
        <taxon>Pseudomonadati</taxon>
        <taxon>Pseudomonadota</taxon>
        <taxon>Alphaproteobacteria</taxon>
        <taxon>Acetobacterales</taxon>
        <taxon>Acetobacteraceae</taxon>
        <taxon>Lichenicoccus</taxon>
    </lineage>
</organism>
<dbReference type="PANTHER" id="PTHR30529:SF6">
    <property type="entry name" value="BLL0291 PROTEIN"/>
    <property type="match status" value="1"/>
</dbReference>
<gene>
    <name evidence="15" type="ORF">FE263_13160</name>
</gene>
<comment type="cofactor">
    <cofactor evidence="1">
        <name>heme b</name>
        <dbReference type="ChEBI" id="CHEBI:60344"/>
    </cofactor>
</comment>
<evidence type="ECO:0000256" key="6">
    <source>
        <dbReference type="ARBA" id="ARBA00022692"/>
    </source>
</evidence>
<evidence type="ECO:0000256" key="10">
    <source>
        <dbReference type="ARBA" id="ARBA00023004"/>
    </source>
</evidence>